<feature type="compositionally biased region" description="Low complexity" evidence="1">
    <location>
        <begin position="66"/>
        <end position="84"/>
    </location>
</feature>
<accession>A0A2T0KPB3</accession>
<feature type="region of interest" description="Disordered" evidence="1">
    <location>
        <begin position="64"/>
        <end position="104"/>
    </location>
</feature>
<evidence type="ECO:0000313" key="3">
    <source>
        <dbReference type="Proteomes" id="UP000239415"/>
    </source>
</evidence>
<dbReference type="Proteomes" id="UP000239415">
    <property type="component" value="Unassembled WGS sequence"/>
</dbReference>
<gene>
    <name evidence="2" type="ORF">CLV67_101299</name>
</gene>
<dbReference type="AlphaFoldDB" id="A0A2T0KPB3"/>
<comment type="caution">
    <text evidence="2">The sequence shown here is derived from an EMBL/GenBank/DDBJ whole genome shotgun (WGS) entry which is preliminary data.</text>
</comment>
<name>A0A2T0KPB3_9ACTN</name>
<reference evidence="2 3" key="1">
    <citation type="submission" date="2018-03" db="EMBL/GenBank/DDBJ databases">
        <title>Genomic Encyclopedia of Archaeal and Bacterial Type Strains, Phase II (KMG-II): from individual species to whole genera.</title>
        <authorList>
            <person name="Goeker M."/>
        </authorList>
    </citation>
    <scope>NUCLEOTIDE SEQUENCE [LARGE SCALE GENOMIC DNA]</scope>
    <source>
        <strain evidence="2 3">DSM 43146</strain>
    </source>
</reference>
<organism evidence="2 3">
    <name type="scientific">Actinoplanes italicus</name>
    <dbReference type="NCBI Taxonomy" id="113567"/>
    <lineage>
        <taxon>Bacteria</taxon>
        <taxon>Bacillati</taxon>
        <taxon>Actinomycetota</taxon>
        <taxon>Actinomycetes</taxon>
        <taxon>Micromonosporales</taxon>
        <taxon>Micromonosporaceae</taxon>
        <taxon>Actinoplanes</taxon>
    </lineage>
</organism>
<keyword evidence="3" id="KW-1185">Reference proteome</keyword>
<protein>
    <submittedName>
        <fullName evidence="2">Uncharacterized protein</fullName>
    </submittedName>
</protein>
<evidence type="ECO:0000313" key="2">
    <source>
        <dbReference type="EMBL" id="PRX25582.1"/>
    </source>
</evidence>
<dbReference type="RefSeq" id="WP_106315305.1">
    <property type="nucleotide sequence ID" value="NZ_BOMO01000024.1"/>
</dbReference>
<sequence length="104" mass="10322">MVATIFPADRDDARTLARALLDAAGPERHGEVATVTQGALGIAYEVPDDLADAVLGTGEQVEGRAVVRPGEAPAEAEAGGSDADVGGGSRRPAKASRARAGGGS</sequence>
<evidence type="ECO:0000256" key="1">
    <source>
        <dbReference type="SAM" id="MobiDB-lite"/>
    </source>
</evidence>
<dbReference type="EMBL" id="PVMZ01000001">
    <property type="protein sequence ID" value="PRX25582.1"/>
    <property type="molecule type" value="Genomic_DNA"/>
</dbReference>
<dbReference type="OrthoDB" id="3404521at2"/>
<proteinExistence type="predicted"/>